<organism evidence="1 2">
    <name type="scientific">Trichinella spiralis</name>
    <name type="common">Trichina worm</name>
    <dbReference type="NCBI Taxonomy" id="6334"/>
    <lineage>
        <taxon>Eukaryota</taxon>
        <taxon>Metazoa</taxon>
        <taxon>Ecdysozoa</taxon>
        <taxon>Nematoda</taxon>
        <taxon>Enoplea</taxon>
        <taxon>Dorylaimia</taxon>
        <taxon>Trichinellida</taxon>
        <taxon>Trichinellidae</taxon>
        <taxon>Trichinella</taxon>
    </lineage>
</organism>
<comment type="caution">
    <text evidence="1">The sequence shown here is derived from an EMBL/GenBank/DDBJ whole genome shotgun (WGS) entry which is preliminary data.</text>
</comment>
<protein>
    <submittedName>
        <fullName evidence="1">Uncharacterized protein</fullName>
    </submittedName>
</protein>
<sequence>MYELLSFLKTELKSREVPTFPRRERNFVSPFPPNRKTVPRGQYTTAALQTTVRKACFICGKDHALENCPKFIRMSPKERMANIKKLGFHLVATCKAKLRCRVEECSKRHHPLIHLNQERRSVIENQPNTLEENKVHVTHAMVGNRGTLLQSARARLYNEEGNSMVVNCLFDSGSQ</sequence>
<gene>
    <name evidence="1" type="ORF">T01_14436</name>
</gene>
<name>A0A0V1AK35_TRISP</name>
<dbReference type="InParanoid" id="A0A0V1AK35"/>
<reference evidence="1 2" key="1">
    <citation type="submission" date="2015-01" db="EMBL/GenBank/DDBJ databases">
        <title>Evolution of Trichinella species and genotypes.</title>
        <authorList>
            <person name="Korhonen P.K."/>
            <person name="Edoardo P."/>
            <person name="Giuseppe L.R."/>
            <person name="Gasser R.B."/>
        </authorList>
    </citation>
    <scope>NUCLEOTIDE SEQUENCE [LARGE SCALE GENOMIC DNA]</scope>
    <source>
        <strain evidence="1">ISS3</strain>
    </source>
</reference>
<evidence type="ECO:0000313" key="1">
    <source>
        <dbReference type="EMBL" id="KRY24793.1"/>
    </source>
</evidence>
<keyword evidence="2" id="KW-1185">Reference proteome</keyword>
<accession>A0A0V1AK35</accession>
<proteinExistence type="predicted"/>
<dbReference type="Proteomes" id="UP000054776">
    <property type="component" value="Unassembled WGS sequence"/>
</dbReference>
<evidence type="ECO:0000313" key="2">
    <source>
        <dbReference type="Proteomes" id="UP000054776"/>
    </source>
</evidence>
<dbReference type="AlphaFoldDB" id="A0A0V1AK35"/>
<dbReference type="OrthoDB" id="5984724at2759"/>
<feature type="non-terminal residue" evidence="1">
    <location>
        <position position="175"/>
    </location>
</feature>
<dbReference type="EMBL" id="JYDH01001434">
    <property type="protein sequence ID" value="KRY24793.1"/>
    <property type="molecule type" value="Genomic_DNA"/>
</dbReference>